<dbReference type="Proteomes" id="UP000553632">
    <property type="component" value="Unassembled WGS sequence"/>
</dbReference>
<protein>
    <submittedName>
        <fullName evidence="4">Uncharacterized protein</fullName>
    </submittedName>
</protein>
<reference evidence="5 6" key="1">
    <citation type="submission" date="2020-04" db="EMBL/GenBank/DDBJ databases">
        <title>Perkinsus olseni comparative genomics.</title>
        <authorList>
            <person name="Bogema D.R."/>
        </authorList>
    </citation>
    <scope>NUCLEOTIDE SEQUENCE [LARGE SCALE GENOMIC DNA]</scope>
    <source>
        <strain evidence="3">00978-12</strain>
        <strain evidence="4 6">ATCC PRA-207</strain>
    </source>
</reference>
<dbReference type="EMBL" id="JABANO010032906">
    <property type="protein sequence ID" value="KAF4707790.1"/>
    <property type="molecule type" value="Genomic_DNA"/>
</dbReference>
<proteinExistence type="predicted"/>
<sequence length="125" mass="13108">MFHKLIATALLAIAAGSSILESITVEPPGTWAQAINGTNPYNVGSKEWLEWELAQMADAFALPTGSTSPPPELTFPPLEPTSTPPVPTTAPSGGEALRARRSSDGYRPATAGCAGLFIPFILVLF</sequence>
<keyword evidence="2" id="KW-0732">Signal</keyword>
<dbReference type="AlphaFoldDB" id="A0A7J6QJQ5"/>
<accession>A0A7J6QJQ5</accession>
<evidence type="ECO:0000313" key="5">
    <source>
        <dbReference type="Proteomes" id="UP000541610"/>
    </source>
</evidence>
<dbReference type="OrthoDB" id="10388552at2759"/>
<evidence type="ECO:0000256" key="2">
    <source>
        <dbReference type="SAM" id="SignalP"/>
    </source>
</evidence>
<evidence type="ECO:0000313" key="6">
    <source>
        <dbReference type="Proteomes" id="UP000553632"/>
    </source>
</evidence>
<feature type="compositionally biased region" description="Pro residues" evidence="1">
    <location>
        <begin position="68"/>
        <end position="88"/>
    </location>
</feature>
<gene>
    <name evidence="3" type="ORF">FOZ60_011475</name>
    <name evidence="4" type="ORF">FOZ63_025783</name>
</gene>
<dbReference type="OMA" id="SKEWLEW"/>
<organism evidence="4 6">
    <name type="scientific">Perkinsus olseni</name>
    <name type="common">Perkinsus atlanticus</name>
    <dbReference type="NCBI Taxonomy" id="32597"/>
    <lineage>
        <taxon>Eukaryota</taxon>
        <taxon>Sar</taxon>
        <taxon>Alveolata</taxon>
        <taxon>Perkinsozoa</taxon>
        <taxon>Perkinsea</taxon>
        <taxon>Perkinsida</taxon>
        <taxon>Perkinsidae</taxon>
        <taxon>Perkinsus</taxon>
    </lineage>
</organism>
<keyword evidence="6" id="KW-1185">Reference proteome</keyword>
<dbReference type="EMBL" id="JABANP010000048">
    <property type="protein sequence ID" value="KAF4693249.1"/>
    <property type="molecule type" value="Genomic_DNA"/>
</dbReference>
<feature type="chain" id="PRO_5036205644" evidence="2">
    <location>
        <begin position="23"/>
        <end position="125"/>
    </location>
</feature>
<feature type="region of interest" description="Disordered" evidence="1">
    <location>
        <begin position="62"/>
        <end position="106"/>
    </location>
</feature>
<evidence type="ECO:0000313" key="4">
    <source>
        <dbReference type="EMBL" id="KAF4707790.1"/>
    </source>
</evidence>
<feature type="signal peptide" evidence="2">
    <location>
        <begin position="1"/>
        <end position="22"/>
    </location>
</feature>
<evidence type="ECO:0000256" key="1">
    <source>
        <dbReference type="SAM" id="MobiDB-lite"/>
    </source>
</evidence>
<evidence type="ECO:0000313" key="3">
    <source>
        <dbReference type="EMBL" id="KAF4693249.1"/>
    </source>
</evidence>
<dbReference type="Proteomes" id="UP000541610">
    <property type="component" value="Unassembled WGS sequence"/>
</dbReference>
<name>A0A7J6QJQ5_PEROL</name>
<comment type="caution">
    <text evidence="4">The sequence shown here is derived from an EMBL/GenBank/DDBJ whole genome shotgun (WGS) entry which is preliminary data.</text>
</comment>